<reference evidence="2" key="1">
    <citation type="submission" date="2023-07" db="EMBL/GenBank/DDBJ databases">
        <title>Draft genomic sequences of Priestia flexa CCM isolated from the soil of an abandoned mine contaminated by free cyanide in the high Andean zone of Tacna, Peru.</title>
        <authorList>
            <person name="Caceda Quiroz C.J."/>
            <person name="Maraza Chooque G.J."/>
            <person name="Fora Quispe G.L."/>
            <person name="Carpio Mamani M."/>
        </authorList>
    </citation>
    <scope>NUCLEOTIDE SEQUENCE [LARGE SCALE GENOMIC DNA]</scope>
    <source>
        <strain evidence="2">CCM</strain>
    </source>
</reference>
<dbReference type="Proteomes" id="UP001284771">
    <property type="component" value="Unassembled WGS sequence"/>
</dbReference>
<sequence>MPLLRDIQLLVPNNKDVNSQFFSETRCMVSFYNRLLPRIKLKEDKGIVINCVNSLQEIASTDSDSYIIFNYIPVFVEIDIDKFFLLPTNQEKKKYTLDILNRGMIKFAEQHNYDKEVFENVYNKIIELNYNNTHIFNKKVSPNRKYTCAVIYEHEVDYIDVYLEIIRNNKKGIINRERIFRYKDNDEQDLLSEFGEIVWTLNHKVTFSGFYNNERYIITFIEERENRPLYWKLEKQSL</sequence>
<protein>
    <submittedName>
        <fullName evidence="1">Uncharacterized protein</fullName>
    </submittedName>
</protein>
<dbReference type="RefSeq" id="WP_138116296.1">
    <property type="nucleotide sequence ID" value="NZ_CP040366.1"/>
</dbReference>
<evidence type="ECO:0000313" key="1">
    <source>
        <dbReference type="EMBL" id="MDW8517024.1"/>
    </source>
</evidence>
<name>A0ABU4J7R1_9BACI</name>
<evidence type="ECO:0000313" key="2">
    <source>
        <dbReference type="Proteomes" id="UP001284771"/>
    </source>
</evidence>
<dbReference type="EMBL" id="JAWUZT010000037">
    <property type="protein sequence ID" value="MDW8517024.1"/>
    <property type="molecule type" value="Genomic_DNA"/>
</dbReference>
<proteinExistence type="predicted"/>
<organism evidence="1 2">
    <name type="scientific">Priestia flexa</name>
    <dbReference type="NCBI Taxonomy" id="86664"/>
    <lineage>
        <taxon>Bacteria</taxon>
        <taxon>Bacillati</taxon>
        <taxon>Bacillota</taxon>
        <taxon>Bacilli</taxon>
        <taxon>Bacillales</taxon>
        <taxon>Bacillaceae</taxon>
        <taxon>Priestia</taxon>
    </lineage>
</organism>
<accession>A0ABU4J7R1</accession>
<gene>
    <name evidence="1" type="ORF">RIB56_12870</name>
</gene>
<keyword evidence="2" id="KW-1185">Reference proteome</keyword>
<comment type="caution">
    <text evidence="1">The sequence shown here is derived from an EMBL/GenBank/DDBJ whole genome shotgun (WGS) entry which is preliminary data.</text>
</comment>